<dbReference type="Gene3D" id="3.30.1060.10">
    <property type="entry name" value="Peptide methionine sulphoxide reductase MsrA"/>
    <property type="match status" value="1"/>
</dbReference>
<dbReference type="GO" id="GO:0008113">
    <property type="term" value="F:peptide-methionine (S)-S-oxide reductase activity"/>
    <property type="evidence" value="ECO:0007669"/>
    <property type="project" value="UniProtKB-EC"/>
</dbReference>
<dbReference type="EMBL" id="BOOO01000040">
    <property type="protein sequence ID" value="GII33435.1"/>
    <property type="molecule type" value="Genomic_DNA"/>
</dbReference>
<protein>
    <recommendedName>
        <fullName evidence="1">peptide-methionine (S)-S-oxide reductase</fullName>
        <ecNumber evidence="1">1.8.4.11</ecNumber>
    </recommendedName>
</protein>
<keyword evidence="2" id="KW-0560">Oxidoreductase</keyword>
<evidence type="ECO:0000256" key="2">
    <source>
        <dbReference type="ARBA" id="ARBA00023002"/>
    </source>
</evidence>
<name>A0A8J3U682_9ACTN</name>
<proteinExistence type="predicted"/>
<dbReference type="SUPFAM" id="SSF55068">
    <property type="entry name" value="Peptide methionine sulfoxide reductase"/>
    <property type="match status" value="1"/>
</dbReference>
<dbReference type="InterPro" id="IPR036509">
    <property type="entry name" value="Met_Sox_Rdtase_MsrA_sf"/>
</dbReference>
<comment type="caution">
    <text evidence="6">The sequence shown here is derived from an EMBL/GenBank/DDBJ whole genome shotgun (WGS) entry which is preliminary data.</text>
</comment>
<dbReference type="Proteomes" id="UP000650628">
    <property type="component" value="Unassembled WGS sequence"/>
</dbReference>
<dbReference type="Pfam" id="PF01625">
    <property type="entry name" value="PMSR"/>
    <property type="match status" value="1"/>
</dbReference>
<sequence length="52" mass="6126">MWPSKVVTEVTPIGTFWEAEPEHQDYLIKHPNGCTCHYVRPQWQLPHQEHGS</sequence>
<evidence type="ECO:0000313" key="6">
    <source>
        <dbReference type="EMBL" id="GII33435.1"/>
    </source>
</evidence>
<gene>
    <name evidence="6" type="ORF">Pmi06nite_68770</name>
</gene>
<evidence type="ECO:0000256" key="4">
    <source>
        <dbReference type="ARBA" id="ARBA00048782"/>
    </source>
</evidence>
<evidence type="ECO:0000256" key="1">
    <source>
        <dbReference type="ARBA" id="ARBA00012502"/>
    </source>
</evidence>
<feature type="domain" description="Peptide methionine sulphoxide reductase MsrA" evidence="5">
    <location>
        <begin position="2"/>
        <end position="36"/>
    </location>
</feature>
<keyword evidence="7" id="KW-1185">Reference proteome</keyword>
<evidence type="ECO:0000259" key="5">
    <source>
        <dbReference type="Pfam" id="PF01625"/>
    </source>
</evidence>
<dbReference type="InterPro" id="IPR002569">
    <property type="entry name" value="Met_Sox_Rdtase_MsrA_dom"/>
</dbReference>
<comment type="catalytic activity">
    <reaction evidence="4">
        <text>[thioredoxin]-disulfide + L-methionine + H2O = L-methionine (S)-S-oxide + [thioredoxin]-dithiol</text>
        <dbReference type="Rhea" id="RHEA:19993"/>
        <dbReference type="Rhea" id="RHEA-COMP:10698"/>
        <dbReference type="Rhea" id="RHEA-COMP:10700"/>
        <dbReference type="ChEBI" id="CHEBI:15377"/>
        <dbReference type="ChEBI" id="CHEBI:29950"/>
        <dbReference type="ChEBI" id="CHEBI:50058"/>
        <dbReference type="ChEBI" id="CHEBI:57844"/>
        <dbReference type="ChEBI" id="CHEBI:58772"/>
        <dbReference type="EC" id="1.8.4.11"/>
    </reaction>
</comment>
<dbReference type="AlphaFoldDB" id="A0A8J3U682"/>
<dbReference type="EC" id="1.8.4.11" evidence="1"/>
<organism evidence="6 7">
    <name type="scientific">Planotetraspora mira</name>
    <dbReference type="NCBI Taxonomy" id="58121"/>
    <lineage>
        <taxon>Bacteria</taxon>
        <taxon>Bacillati</taxon>
        <taxon>Actinomycetota</taxon>
        <taxon>Actinomycetes</taxon>
        <taxon>Streptosporangiales</taxon>
        <taxon>Streptosporangiaceae</taxon>
        <taxon>Planotetraspora</taxon>
    </lineage>
</organism>
<evidence type="ECO:0000313" key="7">
    <source>
        <dbReference type="Proteomes" id="UP000650628"/>
    </source>
</evidence>
<comment type="catalytic activity">
    <reaction evidence="3">
        <text>L-methionyl-[protein] + [thioredoxin]-disulfide + H2O = L-methionyl-(S)-S-oxide-[protein] + [thioredoxin]-dithiol</text>
        <dbReference type="Rhea" id="RHEA:14217"/>
        <dbReference type="Rhea" id="RHEA-COMP:10698"/>
        <dbReference type="Rhea" id="RHEA-COMP:10700"/>
        <dbReference type="Rhea" id="RHEA-COMP:12313"/>
        <dbReference type="Rhea" id="RHEA-COMP:12315"/>
        <dbReference type="ChEBI" id="CHEBI:15377"/>
        <dbReference type="ChEBI" id="CHEBI:16044"/>
        <dbReference type="ChEBI" id="CHEBI:29950"/>
        <dbReference type="ChEBI" id="CHEBI:44120"/>
        <dbReference type="ChEBI" id="CHEBI:50058"/>
        <dbReference type="EC" id="1.8.4.11"/>
    </reaction>
</comment>
<reference evidence="6 7" key="1">
    <citation type="submission" date="2021-01" db="EMBL/GenBank/DDBJ databases">
        <title>Whole genome shotgun sequence of Planotetraspora mira NBRC 15435.</title>
        <authorList>
            <person name="Komaki H."/>
            <person name="Tamura T."/>
        </authorList>
    </citation>
    <scope>NUCLEOTIDE SEQUENCE [LARGE SCALE GENOMIC DNA]</scope>
    <source>
        <strain evidence="6 7">NBRC 15435</strain>
    </source>
</reference>
<accession>A0A8J3U682</accession>
<evidence type="ECO:0000256" key="3">
    <source>
        <dbReference type="ARBA" id="ARBA00047806"/>
    </source>
</evidence>